<reference evidence="3 4" key="1">
    <citation type="submission" date="2015-08" db="EMBL/GenBank/DDBJ databases">
        <title>Next Generation Sequencing and Analysis of the Genome of Puccinia sorghi L Schw, the Causal Agent of Maize Common Rust.</title>
        <authorList>
            <person name="Rochi L."/>
            <person name="Burguener G."/>
            <person name="Darino M."/>
            <person name="Turjanski A."/>
            <person name="Kreff E."/>
            <person name="Dieguez M.J."/>
            <person name="Sacco F."/>
        </authorList>
    </citation>
    <scope>NUCLEOTIDE SEQUENCE [LARGE SCALE GENOMIC DNA]</scope>
    <source>
        <strain evidence="3 4">RO10H11247</strain>
    </source>
</reference>
<evidence type="ECO:0000256" key="1">
    <source>
        <dbReference type="SAM" id="SignalP"/>
    </source>
</evidence>
<keyword evidence="4" id="KW-1185">Reference proteome</keyword>
<dbReference type="Proteomes" id="UP000037035">
    <property type="component" value="Unassembled WGS sequence"/>
</dbReference>
<gene>
    <name evidence="3" type="ORF">VP01_6418g1</name>
</gene>
<dbReference type="VEuPathDB" id="FungiDB:VP01_6418g1"/>
<sequence>MDMMPSWSSIVFLIILLVIVVHCLCPLFGPPFGRNPIFESIHVSPSTPAANYLLNIKQLQEQLRQRYKQQADKLCLQPPSFNIGYSFWPDTCKIQTTRPTPKLSERKLGPFKIESVVSKNAFKLSLPLKWKTSIHPVFHVFLLEPAKGLYPGKTHPPPEPANYNISSNGLVISLTKIKLPGNPPTIFETPLTWFKTFIYPTLTNLINLKSPSFQIFKQSF</sequence>
<proteinExistence type="predicted"/>
<protein>
    <recommendedName>
        <fullName evidence="2">Tf2-1-like SH3-like domain-containing protein</fullName>
    </recommendedName>
</protein>
<evidence type="ECO:0000313" key="4">
    <source>
        <dbReference type="Proteomes" id="UP000037035"/>
    </source>
</evidence>
<evidence type="ECO:0000313" key="3">
    <source>
        <dbReference type="EMBL" id="KNZ47405.1"/>
    </source>
</evidence>
<name>A0A0L6UHY5_9BASI</name>
<keyword evidence="1" id="KW-0732">Signal</keyword>
<dbReference type="OrthoDB" id="2505365at2759"/>
<feature type="chain" id="PRO_5005567871" description="Tf2-1-like SH3-like domain-containing protein" evidence="1">
    <location>
        <begin position="24"/>
        <end position="220"/>
    </location>
</feature>
<accession>A0A0L6UHY5</accession>
<feature type="domain" description="Tf2-1-like SH3-like" evidence="2">
    <location>
        <begin position="93"/>
        <end position="146"/>
    </location>
</feature>
<dbReference type="InterPro" id="IPR056924">
    <property type="entry name" value="SH3_Tf2-1"/>
</dbReference>
<evidence type="ECO:0000259" key="2">
    <source>
        <dbReference type="Pfam" id="PF24626"/>
    </source>
</evidence>
<dbReference type="AlphaFoldDB" id="A0A0L6UHY5"/>
<dbReference type="Pfam" id="PF24626">
    <property type="entry name" value="SH3_Tf2-1"/>
    <property type="match status" value="1"/>
</dbReference>
<organism evidence="3 4">
    <name type="scientific">Puccinia sorghi</name>
    <dbReference type="NCBI Taxonomy" id="27349"/>
    <lineage>
        <taxon>Eukaryota</taxon>
        <taxon>Fungi</taxon>
        <taxon>Dikarya</taxon>
        <taxon>Basidiomycota</taxon>
        <taxon>Pucciniomycotina</taxon>
        <taxon>Pucciniomycetes</taxon>
        <taxon>Pucciniales</taxon>
        <taxon>Pucciniaceae</taxon>
        <taxon>Puccinia</taxon>
    </lineage>
</organism>
<dbReference type="EMBL" id="LAVV01011739">
    <property type="protein sequence ID" value="KNZ47405.1"/>
    <property type="molecule type" value="Genomic_DNA"/>
</dbReference>
<comment type="caution">
    <text evidence="3">The sequence shown here is derived from an EMBL/GenBank/DDBJ whole genome shotgun (WGS) entry which is preliminary data.</text>
</comment>
<feature type="signal peptide" evidence="1">
    <location>
        <begin position="1"/>
        <end position="23"/>
    </location>
</feature>